<accession>A0A2W7MSY5</accession>
<dbReference type="EMBL" id="QKZI01000001">
    <property type="protein sequence ID" value="PZX08314.1"/>
    <property type="molecule type" value="Genomic_DNA"/>
</dbReference>
<keyword evidence="2" id="KW-1185">Reference proteome</keyword>
<protein>
    <submittedName>
        <fullName evidence="1">Uncharacterized protein</fullName>
    </submittedName>
</protein>
<comment type="caution">
    <text evidence="1">The sequence shown here is derived from an EMBL/GenBank/DDBJ whole genome shotgun (WGS) entry which is preliminary data.</text>
</comment>
<evidence type="ECO:0000313" key="2">
    <source>
        <dbReference type="Proteomes" id="UP000248646"/>
    </source>
</evidence>
<name>A0A2W7MSY5_9BACI</name>
<reference evidence="1 2" key="1">
    <citation type="submission" date="2018-06" db="EMBL/GenBank/DDBJ databases">
        <title>Genomic Encyclopedia of Type Strains, Phase IV (KMG-IV): sequencing the most valuable type-strain genomes for metagenomic binning, comparative biology and taxonomic classification.</title>
        <authorList>
            <person name="Goeker M."/>
        </authorList>
    </citation>
    <scope>NUCLEOTIDE SEQUENCE [LARGE SCALE GENOMIC DNA]</scope>
    <source>
        <strain evidence="1 2">DSM 5</strain>
    </source>
</reference>
<sequence length="255" mass="29669">MQALEDENLDDYMLMVYIDDDQSSYIQTEQMVRDLINSYDLSYEISVDEFLSISDQEVKVRVTQTTTLIEGEDFRDNKASVVHTLRWQNDGWKFFGSEIDEVTYVEEEQMQQAFTTNIYNYITLEAPEMFDFLVSEEIDINNDGTLETVNLIGGPEESNSNMNENVEITIDFEELSIPITLLAESAPILYIYDIDQDGWMELFYETGNRVKTIEMYRFSDEGLNHHSTINGKLVELTPFEVVTDKEIYTFNEIAE</sequence>
<gene>
    <name evidence="1" type="ORF">C7437_1011438</name>
</gene>
<dbReference type="AlphaFoldDB" id="A0A2W7MSY5"/>
<dbReference type="Proteomes" id="UP000248646">
    <property type="component" value="Unassembled WGS sequence"/>
</dbReference>
<proteinExistence type="predicted"/>
<organism evidence="1 2">
    <name type="scientific">Psychrobacillus insolitus</name>
    <dbReference type="NCBI Taxonomy" id="1461"/>
    <lineage>
        <taxon>Bacteria</taxon>
        <taxon>Bacillati</taxon>
        <taxon>Bacillota</taxon>
        <taxon>Bacilli</taxon>
        <taxon>Bacillales</taxon>
        <taxon>Bacillaceae</taxon>
        <taxon>Psychrobacillus</taxon>
    </lineage>
</organism>
<evidence type="ECO:0000313" key="1">
    <source>
        <dbReference type="EMBL" id="PZX08314.1"/>
    </source>
</evidence>